<reference evidence="2" key="1">
    <citation type="submission" date="2017-01" db="EMBL/GenBank/DDBJ databases">
        <title>Genome sequence of Rouxiella sp. ERMR1:05.</title>
        <authorList>
            <person name="Kumar R."/>
            <person name="Singh D."/>
            <person name="Kumar S."/>
        </authorList>
    </citation>
    <scope>NUCLEOTIDE SEQUENCE [LARGE SCALE GENOMIC DNA]</scope>
    <source>
        <strain evidence="2">ERMR1:05</strain>
    </source>
</reference>
<dbReference type="RefSeq" id="WP_104924382.1">
    <property type="nucleotide sequence ID" value="NZ_CP019062.1"/>
</dbReference>
<dbReference type="SUPFAM" id="SSF53756">
    <property type="entry name" value="UDP-Glycosyltransferase/glycogen phosphorylase"/>
    <property type="match status" value="1"/>
</dbReference>
<keyword evidence="2" id="KW-1185">Reference proteome</keyword>
<protein>
    <recommendedName>
        <fullName evidence="3">Glycosyltransferase subfamily 4-like N-terminal domain-containing protein</fullName>
    </recommendedName>
</protein>
<evidence type="ECO:0000313" key="1">
    <source>
        <dbReference type="EMBL" id="AVF37022.1"/>
    </source>
</evidence>
<gene>
    <name evidence="1" type="ORF">BV494_19840</name>
</gene>
<dbReference type="KEGG" id="rox:BV494_19840"/>
<evidence type="ECO:0008006" key="3">
    <source>
        <dbReference type="Google" id="ProtNLM"/>
    </source>
</evidence>
<sequence>MKILQMATYDVEQPDHGGKLRSHHIRRSLRTQFTVETLSFEWNDEEDASSLSVQLDQNRWAEFGISGMLSDWGICVFLEKSEKCYEQVCRNVRAFSPEIILLEQPFLWPLVERFINDGTLSPSVKVIYSSHNIEVVMKRQIYQDLFSPEIAKQYTDYVDNIERGVINYCSGAIAVSEIDAKYINKISPGTQVQIYFNGHSRPQNGPEDKKWQSRFANRDANWVFVGSWHPPNINGLRDLVISLSRQEGDKDFAMWVLGSVGNGLAATTPNFDAKDYPWLNITGLVSAEDIDSAILCSSGIVLPIWEGGGSNLKTAQALLSTKCILGSEFSFRAFEHVLDEPGVFLVKDADSLAKLVTETHPEPNYIRSEKVYALEWERVLQTLPNFVLKIFDSSEEEYRS</sequence>
<dbReference type="AlphaFoldDB" id="A0A2L1UVN2"/>
<proteinExistence type="predicted"/>
<dbReference type="EMBL" id="CP019062">
    <property type="protein sequence ID" value="AVF37022.1"/>
    <property type="molecule type" value="Genomic_DNA"/>
</dbReference>
<dbReference type="OrthoDB" id="9816564at2"/>
<evidence type="ECO:0000313" key="2">
    <source>
        <dbReference type="Proteomes" id="UP000239197"/>
    </source>
</evidence>
<dbReference type="Proteomes" id="UP000239197">
    <property type="component" value="Chromosome"/>
</dbReference>
<organism evidence="1 2">
    <name type="scientific">Rahnella sikkimica</name>
    <dbReference type="NCBI Taxonomy" id="1805933"/>
    <lineage>
        <taxon>Bacteria</taxon>
        <taxon>Pseudomonadati</taxon>
        <taxon>Pseudomonadota</taxon>
        <taxon>Gammaproteobacteria</taxon>
        <taxon>Enterobacterales</taxon>
        <taxon>Yersiniaceae</taxon>
        <taxon>Rahnella</taxon>
    </lineage>
</organism>
<accession>A0A2L1UVN2</accession>
<name>A0A2L1UVN2_9GAMM</name>